<comment type="subcellular location">
    <subcellularLocation>
        <location evidence="1">Cell inner membrane</location>
        <topology evidence="1">Single-pass membrane protein</topology>
        <orientation evidence="1">Periplasmic side</orientation>
    </subcellularLocation>
</comment>
<feature type="compositionally biased region" description="Polar residues" evidence="10">
    <location>
        <begin position="119"/>
        <end position="145"/>
    </location>
</feature>
<keyword evidence="8 11" id="KW-1133">Transmembrane helix</keyword>
<dbReference type="Gene3D" id="3.30.1150.10">
    <property type="match status" value="1"/>
</dbReference>
<evidence type="ECO:0000256" key="6">
    <source>
        <dbReference type="ARBA" id="ARBA00022692"/>
    </source>
</evidence>
<evidence type="ECO:0000259" key="12">
    <source>
        <dbReference type="PROSITE" id="PS52015"/>
    </source>
</evidence>
<evidence type="ECO:0000256" key="10">
    <source>
        <dbReference type="SAM" id="MobiDB-lite"/>
    </source>
</evidence>
<evidence type="ECO:0000256" key="4">
    <source>
        <dbReference type="ARBA" id="ARBA00022475"/>
    </source>
</evidence>
<keyword evidence="9 11" id="KW-0472">Membrane</keyword>
<dbReference type="GO" id="GO:0098797">
    <property type="term" value="C:plasma membrane protein complex"/>
    <property type="evidence" value="ECO:0007669"/>
    <property type="project" value="TreeGrafter"/>
</dbReference>
<gene>
    <name evidence="13" type="ORF">MNBD_GAMMA20-1100</name>
</gene>
<dbReference type="Pfam" id="PF03544">
    <property type="entry name" value="TonB_C"/>
    <property type="match status" value="1"/>
</dbReference>
<dbReference type="InterPro" id="IPR006260">
    <property type="entry name" value="TonB/TolA_C"/>
</dbReference>
<name>A0A3B1AXI2_9ZZZZ</name>
<evidence type="ECO:0000256" key="11">
    <source>
        <dbReference type="SAM" id="Phobius"/>
    </source>
</evidence>
<dbReference type="GO" id="GO:0055085">
    <property type="term" value="P:transmembrane transport"/>
    <property type="evidence" value="ECO:0007669"/>
    <property type="project" value="InterPro"/>
</dbReference>
<dbReference type="PANTHER" id="PTHR33446">
    <property type="entry name" value="PROTEIN TONB-RELATED"/>
    <property type="match status" value="1"/>
</dbReference>
<dbReference type="PROSITE" id="PS52015">
    <property type="entry name" value="TONB_CTD"/>
    <property type="match status" value="1"/>
</dbReference>
<dbReference type="EMBL" id="UOFU01000357">
    <property type="protein sequence ID" value="VAX03968.1"/>
    <property type="molecule type" value="Genomic_DNA"/>
</dbReference>
<evidence type="ECO:0000256" key="8">
    <source>
        <dbReference type="ARBA" id="ARBA00022989"/>
    </source>
</evidence>
<evidence type="ECO:0000256" key="7">
    <source>
        <dbReference type="ARBA" id="ARBA00022927"/>
    </source>
</evidence>
<organism evidence="13">
    <name type="scientific">hydrothermal vent metagenome</name>
    <dbReference type="NCBI Taxonomy" id="652676"/>
    <lineage>
        <taxon>unclassified sequences</taxon>
        <taxon>metagenomes</taxon>
        <taxon>ecological metagenomes</taxon>
    </lineage>
</organism>
<dbReference type="InterPro" id="IPR037682">
    <property type="entry name" value="TonB_C"/>
</dbReference>
<sequence length="275" mass="30319">MDFRAIDERPFAVSRPGVPRRLLGFAAFSLLLHSLLFIAGDDATPLDMSRLGNPYIHAILSNGPTINADNDPALKNDRLSEKPPTIEIPEVPLDAPKSEKIKTTAGSQREIAHIRETHTPSSVETETQTPLNTAATRAETPSETAATITNDRYADTSQQTLSATENATQSTAQTNIATQRNHLLGQLQDQLSHYLTYPLRARRRGWEGEVLLSLQLDAHGQLHNIRLLRSSGYALLDRSALRALSRLDRLRLPADAAARQPVDLQLPVVYRLSEG</sequence>
<keyword evidence="4" id="KW-1003">Cell membrane</keyword>
<keyword evidence="5" id="KW-0997">Cell inner membrane</keyword>
<keyword evidence="6 11" id="KW-0812">Transmembrane</keyword>
<evidence type="ECO:0000256" key="5">
    <source>
        <dbReference type="ARBA" id="ARBA00022519"/>
    </source>
</evidence>
<comment type="similarity">
    <text evidence="2">Belongs to the TonB family.</text>
</comment>
<proteinExistence type="inferred from homology"/>
<dbReference type="SUPFAM" id="SSF74653">
    <property type="entry name" value="TolA/TonB C-terminal domain"/>
    <property type="match status" value="1"/>
</dbReference>
<keyword evidence="3" id="KW-0813">Transport</keyword>
<dbReference type="InterPro" id="IPR051045">
    <property type="entry name" value="TonB-dependent_transducer"/>
</dbReference>
<evidence type="ECO:0000256" key="3">
    <source>
        <dbReference type="ARBA" id="ARBA00022448"/>
    </source>
</evidence>
<accession>A0A3B1AXI2</accession>
<keyword evidence="13" id="KW-0675">Receptor</keyword>
<evidence type="ECO:0000256" key="1">
    <source>
        <dbReference type="ARBA" id="ARBA00004383"/>
    </source>
</evidence>
<dbReference type="GO" id="GO:0031992">
    <property type="term" value="F:energy transducer activity"/>
    <property type="evidence" value="ECO:0007669"/>
    <property type="project" value="TreeGrafter"/>
</dbReference>
<dbReference type="GO" id="GO:0015031">
    <property type="term" value="P:protein transport"/>
    <property type="evidence" value="ECO:0007669"/>
    <property type="project" value="UniProtKB-KW"/>
</dbReference>
<feature type="transmembrane region" description="Helical" evidence="11">
    <location>
        <begin position="21"/>
        <end position="40"/>
    </location>
</feature>
<evidence type="ECO:0000256" key="9">
    <source>
        <dbReference type="ARBA" id="ARBA00023136"/>
    </source>
</evidence>
<feature type="domain" description="TonB C-terminal" evidence="12">
    <location>
        <begin position="182"/>
        <end position="275"/>
    </location>
</feature>
<evidence type="ECO:0000313" key="13">
    <source>
        <dbReference type="EMBL" id="VAX03968.1"/>
    </source>
</evidence>
<keyword evidence="7" id="KW-0653">Protein transport</keyword>
<protein>
    <submittedName>
        <fullName evidence="13">Putative TonB-dependent receptor</fullName>
    </submittedName>
</protein>
<feature type="region of interest" description="Disordered" evidence="10">
    <location>
        <begin position="118"/>
        <end position="145"/>
    </location>
</feature>
<reference evidence="13" key="1">
    <citation type="submission" date="2018-06" db="EMBL/GenBank/DDBJ databases">
        <authorList>
            <person name="Zhirakovskaya E."/>
        </authorList>
    </citation>
    <scope>NUCLEOTIDE SEQUENCE</scope>
</reference>
<evidence type="ECO:0000256" key="2">
    <source>
        <dbReference type="ARBA" id="ARBA00006555"/>
    </source>
</evidence>
<dbReference type="NCBIfam" id="TIGR01352">
    <property type="entry name" value="tonB_Cterm"/>
    <property type="match status" value="1"/>
</dbReference>
<dbReference type="PANTHER" id="PTHR33446:SF2">
    <property type="entry name" value="PROTEIN TONB"/>
    <property type="match status" value="1"/>
</dbReference>
<dbReference type="AlphaFoldDB" id="A0A3B1AXI2"/>